<comment type="caution">
    <text evidence="3">The sequence shown here is derived from an EMBL/GenBank/DDBJ whole genome shotgun (WGS) entry which is preliminary data.</text>
</comment>
<reference evidence="3" key="1">
    <citation type="submission" date="2020-11" db="EMBL/GenBank/DDBJ databases">
        <authorList>
            <consortium name="DOE Joint Genome Institute"/>
            <person name="Ahrendt S."/>
            <person name="Riley R."/>
            <person name="Andreopoulos W."/>
            <person name="Labutti K."/>
            <person name="Pangilinan J."/>
            <person name="Ruiz-Duenas F.J."/>
            <person name="Barrasa J.M."/>
            <person name="Sanchez-Garcia M."/>
            <person name="Camarero S."/>
            <person name="Miyauchi S."/>
            <person name="Serrano A."/>
            <person name="Linde D."/>
            <person name="Babiker R."/>
            <person name="Drula E."/>
            <person name="Ayuso-Fernandez I."/>
            <person name="Pacheco R."/>
            <person name="Padilla G."/>
            <person name="Ferreira P."/>
            <person name="Barriuso J."/>
            <person name="Kellner H."/>
            <person name="Castanera R."/>
            <person name="Alfaro M."/>
            <person name="Ramirez L."/>
            <person name="Pisabarro A.G."/>
            <person name="Kuo A."/>
            <person name="Tritt A."/>
            <person name="Lipzen A."/>
            <person name="He G."/>
            <person name="Yan M."/>
            <person name="Ng V."/>
            <person name="Cullen D."/>
            <person name="Martin F."/>
            <person name="Rosso M.-N."/>
            <person name="Henrissat B."/>
            <person name="Hibbett D."/>
            <person name="Martinez A.T."/>
            <person name="Grigoriev I.V."/>
        </authorList>
    </citation>
    <scope>NUCLEOTIDE SEQUENCE</scope>
    <source>
        <strain evidence="3">CIRM-BRFM 674</strain>
    </source>
</reference>
<dbReference type="AlphaFoldDB" id="A0A9P5YNP7"/>
<feature type="coiled-coil region" evidence="1">
    <location>
        <begin position="587"/>
        <end position="779"/>
    </location>
</feature>
<dbReference type="PANTHER" id="PTHR23159">
    <property type="entry name" value="CENTROSOMAL PROTEIN 2"/>
    <property type="match status" value="1"/>
</dbReference>
<evidence type="ECO:0000256" key="2">
    <source>
        <dbReference type="SAM" id="MobiDB-lite"/>
    </source>
</evidence>
<feature type="coiled-coil region" evidence="1">
    <location>
        <begin position="503"/>
        <end position="551"/>
    </location>
</feature>
<feature type="compositionally biased region" description="Basic and acidic residues" evidence="2">
    <location>
        <begin position="444"/>
        <end position="467"/>
    </location>
</feature>
<name>A0A9P5YNP7_9AGAR</name>
<keyword evidence="4" id="KW-1185">Reference proteome</keyword>
<gene>
    <name evidence="3" type="ORF">BDN70DRAFT_900014</name>
</gene>
<dbReference type="PANTHER" id="PTHR23159:SF31">
    <property type="entry name" value="CENTROSOME-ASSOCIATED PROTEIN CEP250 ISOFORM X1"/>
    <property type="match status" value="1"/>
</dbReference>
<feature type="region of interest" description="Disordered" evidence="2">
    <location>
        <begin position="218"/>
        <end position="243"/>
    </location>
</feature>
<feature type="compositionally biased region" description="Polar residues" evidence="2">
    <location>
        <begin position="423"/>
        <end position="437"/>
    </location>
</feature>
<dbReference type="Proteomes" id="UP000807469">
    <property type="component" value="Unassembled WGS sequence"/>
</dbReference>
<keyword evidence="1" id="KW-0175">Coiled coil</keyword>
<sequence>MPYRIHDHEWGAGLRKVAERCADSPNAHPIFHKLTDIRNYMDEFVKLLEDDSCGGDFGELLTSFRRPLHQGDTSIISAEFERLNLHSEGELTYNEGFLGYCDEIFRNSLEKALKSRLRKSLNAWFYDDQEPKSYANRAPIFFSFWYPAISSGNFRLERLHRIWEVRLGRTTSNTTFYNAALSPPCSSPNLPARFEGVVWLQHVSTFDGVSPSLQRRRVHSSLQNKGKQSGITTLEPHNSPVRPSLCNLSPITMTCTLRRDSSEEERSTLHIPYLIPTSLSNTLMSKHEEKGSDRGAFIKFKLTTHLPIYPPNLPDITSPPPMSTLLAVSRFLGGRTREKRNLGSTGSAVSINNLGSTSSLVSQSAPKNPLSKLANIVASNPVPPSVSTLTAARSRSDSIVESSSDTDSVSASSNYRTPIAENLPSNAPLRSNKSAGDQAQARVQEAEEARDRAQKRARELEEERDQAISDAKATQDTAQIRIQELEGSLKANGDELSAKSQALDALTVRSEGLQSEIDTLKADLGNALAVSKDMEDERDRALAHAREANDAHLTAQARILTLEDDVSVKSQEVNTLTTDAERTQSKIDALTTDLHNSLAASKNLEEERDTVQIRVREMEDAQTTAQARIQELENGLKSTRDELNSKSQALAALTVSSETLRSQVDTLTTDLRMCAQELEQELDQAQLRAREVEEERSRAQKYIQDLEEERDKAMLSIRNANDARLEAQARIQVLEYELASKSESVSALATVSNRLQSQVEDLTTDLRDALAVRKDAEAERDAALVRAHNTDDAHADALARIQSLEAALQFSNVEITSRTQKLEAFTTGFKGLQSEISALKSDFRNALTISKLREEERDVALANARDSNGARDRLQTRVQELEDALKAFKVERNAKSPAPNAVTQRSGGLQSHIDTLKTEIRNTLAAPSLMNTISLYPPFRYIWTPAAPVRKV</sequence>
<evidence type="ECO:0000313" key="4">
    <source>
        <dbReference type="Proteomes" id="UP000807469"/>
    </source>
</evidence>
<evidence type="ECO:0000256" key="1">
    <source>
        <dbReference type="SAM" id="Coils"/>
    </source>
</evidence>
<feature type="coiled-coil region" evidence="1">
    <location>
        <begin position="864"/>
        <end position="891"/>
    </location>
</feature>
<accession>A0A9P5YNP7</accession>
<protein>
    <submittedName>
        <fullName evidence="3">Uncharacterized protein</fullName>
    </submittedName>
</protein>
<dbReference type="EMBL" id="MU155468">
    <property type="protein sequence ID" value="KAF9473133.1"/>
    <property type="molecule type" value="Genomic_DNA"/>
</dbReference>
<proteinExistence type="predicted"/>
<feature type="region of interest" description="Disordered" evidence="2">
    <location>
        <begin position="378"/>
        <end position="475"/>
    </location>
</feature>
<feature type="compositionally biased region" description="Polar residues" evidence="2">
    <location>
        <begin position="220"/>
        <end position="236"/>
    </location>
</feature>
<organism evidence="3 4">
    <name type="scientific">Pholiota conissans</name>
    <dbReference type="NCBI Taxonomy" id="109636"/>
    <lineage>
        <taxon>Eukaryota</taxon>
        <taxon>Fungi</taxon>
        <taxon>Dikarya</taxon>
        <taxon>Basidiomycota</taxon>
        <taxon>Agaricomycotina</taxon>
        <taxon>Agaricomycetes</taxon>
        <taxon>Agaricomycetidae</taxon>
        <taxon>Agaricales</taxon>
        <taxon>Agaricineae</taxon>
        <taxon>Strophariaceae</taxon>
        <taxon>Pholiota</taxon>
    </lineage>
</organism>
<evidence type="ECO:0000313" key="3">
    <source>
        <dbReference type="EMBL" id="KAF9473133.1"/>
    </source>
</evidence>
<dbReference type="SUPFAM" id="SSF57997">
    <property type="entry name" value="Tropomyosin"/>
    <property type="match status" value="1"/>
</dbReference>
<feature type="compositionally biased region" description="Low complexity" evidence="2">
    <location>
        <begin position="397"/>
        <end position="413"/>
    </location>
</feature>